<feature type="region of interest" description="Disordered" evidence="1">
    <location>
        <begin position="693"/>
        <end position="741"/>
    </location>
</feature>
<evidence type="ECO:0000256" key="1">
    <source>
        <dbReference type="SAM" id="MobiDB-lite"/>
    </source>
</evidence>
<reference evidence="4" key="3">
    <citation type="journal article" date="2012" name="PLoS Pathog.">
        <title>Comparative genomics of the apicomplexan parasites Toxoplasma gondii and Neospora caninum: Coccidia differing in host range and transmission strategy.</title>
        <authorList>
            <person name="Reid A.J."/>
            <person name="Vermont S.J."/>
            <person name="Cotton J.A."/>
            <person name="Harris D."/>
            <person name="Hill-Cawthorne G.A."/>
            <person name="Konen-Waisman S."/>
            <person name="Latham S.M."/>
            <person name="Mourier T."/>
            <person name="Norton R."/>
            <person name="Quail M.A."/>
            <person name="Sanders M."/>
            <person name="Shanmugam D."/>
            <person name="Sohal A."/>
            <person name="Wasmuth J.D."/>
            <person name="Brunk B."/>
            <person name="Grigg M.E."/>
            <person name="Howard J.C."/>
            <person name="Parkinson J."/>
            <person name="Roos D.S."/>
            <person name="Trees A.J."/>
            <person name="Berriman M."/>
            <person name="Pain A."/>
            <person name="Wastling J.M."/>
        </authorList>
    </citation>
    <scope>NUCLEOTIDE SEQUENCE [LARGE SCALE GENOMIC DNA]</scope>
    <source>
        <strain evidence="4">Liverpool</strain>
    </source>
</reference>
<reference evidence="3" key="4">
    <citation type="journal article" date="2015" name="PLoS ONE">
        <title>Comprehensive Evaluation of Toxoplasma gondii VEG and Neospora caninum LIV Genomes with Tachyzoite Stage Transcriptome and Proteome Defines Novel Transcript Features.</title>
        <authorList>
            <person name="Ramaprasad A."/>
            <person name="Mourier T."/>
            <person name="Naeem R."/>
            <person name="Malas T.B."/>
            <person name="Moussa E."/>
            <person name="Panigrahi A."/>
            <person name="Vermont S.J."/>
            <person name="Otto T.D."/>
            <person name="Wastling J."/>
            <person name="Pain A."/>
        </authorList>
    </citation>
    <scope>NUCLEOTIDE SEQUENCE</scope>
    <source>
        <strain evidence="3">Liverpool</strain>
    </source>
</reference>
<organism evidence="2 4">
    <name type="scientific">Neospora caninum (strain Liverpool)</name>
    <dbReference type="NCBI Taxonomy" id="572307"/>
    <lineage>
        <taxon>Eukaryota</taxon>
        <taxon>Sar</taxon>
        <taxon>Alveolata</taxon>
        <taxon>Apicomplexa</taxon>
        <taxon>Conoidasida</taxon>
        <taxon>Coccidia</taxon>
        <taxon>Eucoccidiorida</taxon>
        <taxon>Eimeriorina</taxon>
        <taxon>Sarcocystidae</taxon>
        <taxon>Neospora</taxon>
    </lineage>
</organism>
<feature type="region of interest" description="Disordered" evidence="1">
    <location>
        <begin position="435"/>
        <end position="459"/>
    </location>
</feature>
<keyword evidence="4" id="KW-1185">Reference proteome</keyword>
<dbReference type="OMA" id="ICAYIME"/>
<dbReference type="AlphaFoldDB" id="F0V7U3"/>
<reference evidence="2" key="1">
    <citation type="submission" date="2011-02" db="EMBL/GenBank/DDBJ databases">
        <authorList>
            <person name="Aslett M."/>
        </authorList>
    </citation>
    <scope>NUCLEOTIDE SEQUENCE</scope>
    <source>
        <strain evidence="2">Liverpool</strain>
    </source>
</reference>
<dbReference type="OrthoDB" id="329588at2759"/>
<dbReference type="SUPFAM" id="SSF56112">
    <property type="entry name" value="Protein kinase-like (PK-like)"/>
    <property type="match status" value="1"/>
</dbReference>
<dbReference type="EMBL" id="FR823381">
    <property type="protein sequence ID" value="CBZ49784.1"/>
    <property type="molecule type" value="Genomic_DNA"/>
</dbReference>
<gene>
    <name evidence="3" type="ORF">BN1204_002720</name>
    <name evidence="2" type="ORF">NCLIV_002720</name>
</gene>
<feature type="compositionally biased region" description="Basic and acidic residues" evidence="1">
    <location>
        <begin position="711"/>
        <end position="740"/>
    </location>
</feature>
<feature type="compositionally biased region" description="Low complexity" evidence="1">
    <location>
        <begin position="1"/>
        <end position="38"/>
    </location>
</feature>
<dbReference type="InterPro" id="IPR011009">
    <property type="entry name" value="Kinase-like_dom_sf"/>
</dbReference>
<dbReference type="Proteomes" id="UP000007494">
    <property type="component" value="Chromosome Ib"/>
</dbReference>
<dbReference type="EMBL" id="LN714475">
    <property type="protein sequence ID" value="CEL64372.1"/>
    <property type="molecule type" value="Genomic_DNA"/>
</dbReference>
<name>F0V7U3_NEOCL</name>
<protein>
    <recommendedName>
        <fullName evidence="5">Protein kinase domain-containing protein</fullName>
    </recommendedName>
</protein>
<feature type="region of interest" description="Disordered" evidence="1">
    <location>
        <begin position="111"/>
        <end position="184"/>
    </location>
</feature>
<proteinExistence type="predicted"/>
<dbReference type="RefSeq" id="XP_003879819.1">
    <property type="nucleotide sequence ID" value="XM_003879770.1"/>
</dbReference>
<feature type="region of interest" description="Disordered" evidence="1">
    <location>
        <begin position="967"/>
        <end position="994"/>
    </location>
</feature>
<feature type="compositionally biased region" description="Polar residues" evidence="1">
    <location>
        <begin position="447"/>
        <end position="457"/>
    </location>
</feature>
<evidence type="ECO:0008006" key="5">
    <source>
        <dbReference type="Google" id="ProtNLM"/>
    </source>
</evidence>
<dbReference type="InParanoid" id="F0V7U3"/>
<dbReference type="GeneID" id="13445833"/>
<reference evidence="2" key="2">
    <citation type="submission" date="2011-03" db="EMBL/GenBank/DDBJ databases">
        <title>Comparative genomics and transcriptomics of Neospora caninum and Toxoplasma gondii.</title>
        <authorList>
            <person name="Reid A.J."/>
            <person name="Sohal A."/>
            <person name="Harris D."/>
            <person name="Quail M."/>
            <person name="Sanders M."/>
            <person name="Berriman M."/>
            <person name="Wastling J.M."/>
            <person name="Pain A."/>
        </authorList>
    </citation>
    <scope>NUCLEOTIDE SEQUENCE</scope>
    <source>
        <strain evidence="2">Liverpool</strain>
    </source>
</reference>
<feature type="region of interest" description="Disordered" evidence="1">
    <location>
        <begin position="1"/>
        <end position="54"/>
    </location>
</feature>
<sequence length="1160" mass="127596">MSSQSPQASLSPAALLLAEKTSTTQAATPAAADKTTSPVLRSPEAATNYSTKTGIPIDIGSLETACTPDAQTPQFLACGSSPQAAFCEPPMQRPANTSPYNPTLRCLRVDSDSREQKSIVSRHQPTEEGTRSTSFRSPSKKQCETWAGTDTRGETPLAGQDGLDVNRKRRVSQPHDSQRRMERVHNGETRAFPKGTNTGTQKRHASPVFTTKYRQETVSGSDRKGGPASLGINAPHIKVRSFVPFQFHSPRRLGSHCEQKCSCAENKKETSSRGYPFESQRWDNTRILPLKALIGSGAMGHVYLVEIEGQQYALKLAVQSDPAACMYLRHGWRNLIRLETMYLAEEAAAALPTGVAREKPVEHETSIKGEVDADMSDPTRSCPFCCDGSATPSCSTSGQTESKKGANSTRYFCKPLAFLEGDWIRFQGERDTGCSQLASSRDARISGRSTTPNSRASPTPRVTPICAYIMEYIPNACQLTAFIWNFHRTSDLSQLLRSGAYPQGILAAKRLVDLSIRVATAHKVIACKAGMISFDFNPKNILVNVELPAYMSDRLGATGQPPVLSAAEITRMVLCNPSAKFRVVAIDLDCSLRAPFSSVNEDSLLLDWSCGRRVVYSCPHVSSITAAYILAVLAKNKGEGQFARSGLKESVAHGAICRRVDDKRNFLHYMWSEKNVVATNNLPCTGVANRTAAENCKGGGRGDTPALPFKPAHEKEDKPLSAREGRVHSEEEPPPQHHTNESFFSRFYLPCFIYPRDRLPRDVSQKEYKKYGVRLVGNHVNLQLLAFILCELLDFKSLHVVVLQKFTTELRLLQLPTDICRMFSEQDQIISCLCFSVLTKMKSATIETSGLQAGDCRVIKAVALPDQLNNNVSSQPNNRAPTRCMNHVRNPIAEDTLPALSHAVTHSTRTANSATCFSPAVVRPKNRRFLRTAGAHPLIINKTGHGISQPFVSADRTSFAFFRKEQIVASSPTPPGHSKKDATPGTGLNFRGTSAPDSFVVTAGLQRIQSVHQNAEPPPSMSSEESVVAGNSGRQAVTETYEDDGKFKENARPLRNSSMAHERPGGAEELRRPLFTAEEVSKMSVWEKVEALPALSPQDFLPSVDIFGRRCREEMSSLNSLLLEFLDPHPFYVLRNYKSPEHAFDSLVQSLHRLSQRISS</sequence>
<dbReference type="VEuPathDB" id="ToxoDB:NCLIV_002720"/>
<evidence type="ECO:0000313" key="2">
    <source>
        <dbReference type="EMBL" id="CBZ49784.1"/>
    </source>
</evidence>
<evidence type="ECO:0000313" key="4">
    <source>
        <dbReference type="Proteomes" id="UP000007494"/>
    </source>
</evidence>
<accession>F0V7U3</accession>
<evidence type="ECO:0000313" key="3">
    <source>
        <dbReference type="EMBL" id="CEL64372.1"/>
    </source>
</evidence>
<dbReference type="eggNOG" id="ENOG502QYD4">
    <property type="taxonomic scope" value="Eukaryota"/>
</dbReference>